<keyword evidence="2 4" id="KW-0479">Metal-binding</keyword>
<dbReference type="EC" id="4.2.1.1" evidence="4"/>
<sequence>MLSLIYLCIFLVGVVQCGEGGGNWGYEPHNGPDHWQGDCQNHLRQSPIDIRAPDVDYALLHRLYFMNFEHAGHIEFSNNGKTLVGGGFDKWGQKQPFIQSGGLNHRYKLHSFHLHWGGHDSVGSEHAIGGLHYPAELHMVHIREGLSLGEAVTRPDGIAVVGVFLAKTNDPIANRMNIISDVFGKVKHTGNKTEISSFKTNYLLPAVTEAFYRYEGSLTTPTCSEAVIWTLLAEPIAISSHQLHLLRDIHNYANKKTEINYRPLQALNGRRIQYRPSKLDRSMICSAEKLSMVIPALVMMAKFF</sequence>
<dbReference type="SMART" id="SM01057">
    <property type="entry name" value="Carb_anhydrase"/>
    <property type="match status" value="1"/>
</dbReference>
<name>A0A9P1J2B0_9PELO</name>
<dbReference type="PROSITE" id="PS00162">
    <property type="entry name" value="ALPHA_CA_1"/>
    <property type="match status" value="1"/>
</dbReference>
<dbReference type="InterPro" id="IPR023561">
    <property type="entry name" value="Carbonic_anhydrase_a-class"/>
</dbReference>
<dbReference type="InterPro" id="IPR018338">
    <property type="entry name" value="Carbonic_anhydrase_a-class_CS"/>
</dbReference>
<dbReference type="SUPFAM" id="SSF51069">
    <property type="entry name" value="Carbonic anhydrase"/>
    <property type="match status" value="1"/>
</dbReference>
<evidence type="ECO:0000256" key="3">
    <source>
        <dbReference type="ARBA" id="ARBA00022833"/>
    </source>
</evidence>
<dbReference type="Pfam" id="PF00194">
    <property type="entry name" value="Carb_anhydrase"/>
    <property type="match status" value="1"/>
</dbReference>
<feature type="signal peptide" evidence="4">
    <location>
        <begin position="1"/>
        <end position="17"/>
    </location>
</feature>
<dbReference type="PROSITE" id="PS51144">
    <property type="entry name" value="ALPHA_CA_2"/>
    <property type="match status" value="1"/>
</dbReference>
<comment type="function">
    <text evidence="4">Reversible hydration of carbon dioxide.</text>
</comment>
<dbReference type="PANTHER" id="PTHR18952:SF250">
    <property type="entry name" value="CARBONIC ANHYDRASE 5-RELATED"/>
    <property type="match status" value="1"/>
</dbReference>
<evidence type="ECO:0000313" key="6">
    <source>
        <dbReference type="EMBL" id="CAI5455392.1"/>
    </source>
</evidence>
<reference evidence="6" key="1">
    <citation type="submission" date="2022-11" db="EMBL/GenBank/DDBJ databases">
        <authorList>
            <person name="Kikuchi T."/>
        </authorList>
    </citation>
    <scope>NUCLEOTIDE SEQUENCE</scope>
    <source>
        <strain evidence="6">PS1010</strain>
    </source>
</reference>
<evidence type="ECO:0000313" key="7">
    <source>
        <dbReference type="Proteomes" id="UP001152747"/>
    </source>
</evidence>
<comment type="caution">
    <text evidence="6">The sequence shown here is derived from an EMBL/GenBank/DDBJ whole genome shotgun (WGS) entry which is preliminary data.</text>
</comment>
<accession>A0A9P1J2B0</accession>
<organism evidence="6 7">
    <name type="scientific">Caenorhabditis angaria</name>
    <dbReference type="NCBI Taxonomy" id="860376"/>
    <lineage>
        <taxon>Eukaryota</taxon>
        <taxon>Metazoa</taxon>
        <taxon>Ecdysozoa</taxon>
        <taxon>Nematoda</taxon>
        <taxon>Chromadorea</taxon>
        <taxon>Rhabditida</taxon>
        <taxon>Rhabditina</taxon>
        <taxon>Rhabditomorpha</taxon>
        <taxon>Rhabditoidea</taxon>
        <taxon>Rhabditidae</taxon>
        <taxon>Peloderinae</taxon>
        <taxon>Caenorhabditis</taxon>
    </lineage>
</organism>
<evidence type="ECO:0000256" key="2">
    <source>
        <dbReference type="ARBA" id="ARBA00022723"/>
    </source>
</evidence>
<proteinExistence type="inferred from homology"/>
<dbReference type="GO" id="GO:0005737">
    <property type="term" value="C:cytoplasm"/>
    <property type="evidence" value="ECO:0007669"/>
    <property type="project" value="TreeGrafter"/>
</dbReference>
<keyword evidence="7" id="KW-1185">Reference proteome</keyword>
<comment type="similarity">
    <text evidence="1 4">Belongs to the alpha-carbonic anhydrase family.</text>
</comment>
<dbReference type="AlphaFoldDB" id="A0A9P1J2B0"/>
<dbReference type="OrthoDB" id="429145at2759"/>
<protein>
    <recommendedName>
        <fullName evidence="4">Carbonic anhydrase</fullName>
        <ecNumber evidence="4">4.2.1.1</ecNumber>
    </recommendedName>
</protein>
<comment type="catalytic activity">
    <reaction evidence="4">
        <text>hydrogencarbonate + H(+) = CO2 + H2O</text>
        <dbReference type="Rhea" id="RHEA:10748"/>
        <dbReference type="ChEBI" id="CHEBI:15377"/>
        <dbReference type="ChEBI" id="CHEBI:15378"/>
        <dbReference type="ChEBI" id="CHEBI:16526"/>
        <dbReference type="ChEBI" id="CHEBI:17544"/>
        <dbReference type="EC" id="4.2.1.1"/>
    </reaction>
</comment>
<gene>
    <name evidence="6" type="ORF">CAMP_LOCUS18029</name>
</gene>
<feature type="domain" description="Alpha-carbonic anhydrase" evidence="5">
    <location>
        <begin position="22"/>
        <end position="276"/>
    </location>
</feature>
<evidence type="ECO:0000256" key="4">
    <source>
        <dbReference type="RuleBase" id="RU367011"/>
    </source>
</evidence>
<dbReference type="Gene3D" id="3.10.200.10">
    <property type="entry name" value="Alpha carbonic anhydrase"/>
    <property type="match status" value="1"/>
</dbReference>
<evidence type="ECO:0000256" key="1">
    <source>
        <dbReference type="ARBA" id="ARBA00010718"/>
    </source>
</evidence>
<evidence type="ECO:0000259" key="5">
    <source>
        <dbReference type="PROSITE" id="PS51144"/>
    </source>
</evidence>
<dbReference type="GO" id="GO:0008270">
    <property type="term" value="F:zinc ion binding"/>
    <property type="evidence" value="ECO:0007669"/>
    <property type="project" value="UniProtKB-UniRule"/>
</dbReference>
<feature type="chain" id="PRO_5040546760" description="Carbonic anhydrase" evidence="4">
    <location>
        <begin position="18"/>
        <end position="304"/>
    </location>
</feature>
<dbReference type="CDD" id="cd00326">
    <property type="entry name" value="alpha_CA"/>
    <property type="match status" value="1"/>
</dbReference>
<keyword evidence="4" id="KW-0456">Lyase</keyword>
<dbReference type="GO" id="GO:0004089">
    <property type="term" value="F:carbonate dehydratase activity"/>
    <property type="evidence" value="ECO:0007669"/>
    <property type="project" value="UniProtKB-UniRule"/>
</dbReference>
<dbReference type="EMBL" id="CANHGI010000006">
    <property type="protein sequence ID" value="CAI5455392.1"/>
    <property type="molecule type" value="Genomic_DNA"/>
</dbReference>
<dbReference type="PANTHER" id="PTHR18952">
    <property type="entry name" value="CARBONIC ANHYDRASE"/>
    <property type="match status" value="1"/>
</dbReference>
<dbReference type="InterPro" id="IPR036398">
    <property type="entry name" value="CA_dom_sf"/>
</dbReference>
<keyword evidence="3 4" id="KW-0862">Zinc</keyword>
<comment type="cofactor">
    <cofactor evidence="4">
        <name>Zn(2+)</name>
        <dbReference type="ChEBI" id="CHEBI:29105"/>
    </cofactor>
</comment>
<dbReference type="InterPro" id="IPR001148">
    <property type="entry name" value="CA_dom"/>
</dbReference>
<keyword evidence="4" id="KW-0732">Signal</keyword>
<dbReference type="Proteomes" id="UP001152747">
    <property type="component" value="Unassembled WGS sequence"/>
</dbReference>